<dbReference type="Proteomes" id="UP000812440">
    <property type="component" value="Chromosome 1"/>
</dbReference>
<reference evidence="1" key="1">
    <citation type="thesis" date="2020" institute="ProQuest LLC" country="789 East Eisenhower Parkway, Ann Arbor, MI, USA">
        <title>Comparative Genomics and Chromosome Evolution.</title>
        <authorList>
            <person name="Mudd A.B."/>
        </authorList>
    </citation>
    <scope>NUCLEOTIDE SEQUENCE</scope>
    <source>
        <strain evidence="1">Female2</strain>
        <tissue evidence="1">Blood</tissue>
    </source>
</reference>
<sequence>MALRGRVGKKHQGAISPHTRRCMESHKRFPLAITSSMLYSHSGTMHSEVTFYCCGTLAGIKKFLKGKPLWGHYVDLCVCKLHFCPLHFWVHWVDSVEGPEFKREVGGFVRLTCNRIWMKLHTNVK</sequence>
<organism evidence="1 2">
    <name type="scientific">Hymenochirus boettgeri</name>
    <name type="common">Congo dwarf clawed frog</name>
    <dbReference type="NCBI Taxonomy" id="247094"/>
    <lineage>
        <taxon>Eukaryota</taxon>
        <taxon>Metazoa</taxon>
        <taxon>Chordata</taxon>
        <taxon>Craniata</taxon>
        <taxon>Vertebrata</taxon>
        <taxon>Euteleostomi</taxon>
        <taxon>Amphibia</taxon>
        <taxon>Batrachia</taxon>
        <taxon>Anura</taxon>
        <taxon>Pipoidea</taxon>
        <taxon>Pipidae</taxon>
        <taxon>Pipinae</taxon>
        <taxon>Hymenochirus</taxon>
    </lineage>
</organism>
<evidence type="ECO:0000313" key="2">
    <source>
        <dbReference type="Proteomes" id="UP000812440"/>
    </source>
</evidence>
<gene>
    <name evidence="1" type="ORF">GDO86_000283</name>
</gene>
<dbReference type="AlphaFoldDB" id="A0A8T2K8S4"/>
<proteinExistence type="predicted"/>
<comment type="caution">
    <text evidence="1">The sequence shown here is derived from an EMBL/GenBank/DDBJ whole genome shotgun (WGS) entry which is preliminary data.</text>
</comment>
<keyword evidence="2" id="KW-1185">Reference proteome</keyword>
<evidence type="ECO:0000313" key="1">
    <source>
        <dbReference type="EMBL" id="KAG8453589.1"/>
    </source>
</evidence>
<accession>A0A8T2K8S4</accession>
<name>A0A8T2K8S4_9PIPI</name>
<protein>
    <submittedName>
        <fullName evidence="1">Uncharacterized protein</fullName>
    </submittedName>
</protein>
<dbReference type="EMBL" id="JAACNH010000001">
    <property type="protein sequence ID" value="KAG8453589.1"/>
    <property type="molecule type" value="Genomic_DNA"/>
</dbReference>